<dbReference type="AlphaFoldDB" id="A0A8T2UUY9"/>
<feature type="region of interest" description="Disordered" evidence="1">
    <location>
        <begin position="122"/>
        <end position="150"/>
    </location>
</feature>
<reference evidence="2" key="1">
    <citation type="submission" date="2021-08" db="EMBL/GenBank/DDBJ databases">
        <title>WGS assembly of Ceratopteris richardii.</title>
        <authorList>
            <person name="Marchant D.B."/>
            <person name="Chen G."/>
            <person name="Jenkins J."/>
            <person name="Shu S."/>
            <person name="Leebens-Mack J."/>
            <person name="Grimwood J."/>
            <person name="Schmutz J."/>
            <person name="Soltis P."/>
            <person name="Soltis D."/>
            <person name="Chen Z.-H."/>
        </authorList>
    </citation>
    <scope>NUCLEOTIDE SEQUENCE</scope>
    <source>
        <strain evidence="2">Whitten #5841</strain>
        <tissue evidence="2">Leaf</tissue>
    </source>
</reference>
<organism evidence="2 3">
    <name type="scientific">Ceratopteris richardii</name>
    <name type="common">Triangle waterfern</name>
    <dbReference type="NCBI Taxonomy" id="49495"/>
    <lineage>
        <taxon>Eukaryota</taxon>
        <taxon>Viridiplantae</taxon>
        <taxon>Streptophyta</taxon>
        <taxon>Embryophyta</taxon>
        <taxon>Tracheophyta</taxon>
        <taxon>Polypodiopsida</taxon>
        <taxon>Polypodiidae</taxon>
        <taxon>Polypodiales</taxon>
        <taxon>Pteridineae</taxon>
        <taxon>Pteridaceae</taxon>
        <taxon>Parkerioideae</taxon>
        <taxon>Ceratopteris</taxon>
    </lineage>
</organism>
<sequence>MLDPSLRRELEPMLEDGATASGLTGNWDNVRAAVHRPLASNYGKGGMKTFFEASTSQNTYACRLESDDSNCDFWNQVYDTASRGKLSIENLYATSSDIRAKTCWNEPVDMFSVYTHEINVDEKRKRDEEGQSKRTTRARKEGRNLRIRGK</sequence>
<dbReference type="Proteomes" id="UP000825935">
    <property type="component" value="Chromosome 4"/>
</dbReference>
<protein>
    <submittedName>
        <fullName evidence="2">Uncharacterized protein</fullName>
    </submittedName>
</protein>
<gene>
    <name evidence="2" type="ORF">KP509_04G020800</name>
</gene>
<proteinExistence type="predicted"/>
<dbReference type="EMBL" id="CM035409">
    <property type="protein sequence ID" value="KAH7438568.1"/>
    <property type="molecule type" value="Genomic_DNA"/>
</dbReference>
<evidence type="ECO:0000313" key="3">
    <source>
        <dbReference type="Proteomes" id="UP000825935"/>
    </source>
</evidence>
<evidence type="ECO:0000256" key="1">
    <source>
        <dbReference type="SAM" id="MobiDB-lite"/>
    </source>
</evidence>
<feature type="compositionally biased region" description="Basic and acidic residues" evidence="1">
    <location>
        <begin position="122"/>
        <end position="144"/>
    </location>
</feature>
<accession>A0A8T2UUY9</accession>
<evidence type="ECO:0000313" key="2">
    <source>
        <dbReference type="EMBL" id="KAH7438568.1"/>
    </source>
</evidence>
<comment type="caution">
    <text evidence="2">The sequence shown here is derived from an EMBL/GenBank/DDBJ whole genome shotgun (WGS) entry which is preliminary data.</text>
</comment>
<keyword evidence="3" id="KW-1185">Reference proteome</keyword>
<name>A0A8T2UUY9_CERRI</name>